<reference evidence="2" key="1">
    <citation type="journal article" date="2024" name="Proc. Natl. Acad. Sci. U.S.A.">
        <title>Extraordinary preservation of gene collinearity over three hundred million years revealed in homosporous lycophytes.</title>
        <authorList>
            <person name="Li C."/>
            <person name="Wickell D."/>
            <person name="Kuo L.Y."/>
            <person name="Chen X."/>
            <person name="Nie B."/>
            <person name="Liao X."/>
            <person name="Peng D."/>
            <person name="Ji J."/>
            <person name="Jenkins J."/>
            <person name="Williams M."/>
            <person name="Shu S."/>
            <person name="Plott C."/>
            <person name="Barry K."/>
            <person name="Rajasekar S."/>
            <person name="Grimwood J."/>
            <person name="Han X."/>
            <person name="Sun S."/>
            <person name="Hou Z."/>
            <person name="He W."/>
            <person name="Dai G."/>
            <person name="Sun C."/>
            <person name="Schmutz J."/>
            <person name="Leebens-Mack J.H."/>
            <person name="Li F.W."/>
            <person name="Wang L."/>
        </authorList>
    </citation>
    <scope>NUCLEOTIDE SEQUENCE [LARGE SCALE GENOMIC DNA]</scope>
    <source>
        <strain evidence="2">cv. PW_Plant_1</strain>
    </source>
</reference>
<proteinExistence type="predicted"/>
<keyword evidence="2" id="KW-1185">Reference proteome</keyword>
<name>A0ACC2EMU6_DIPCM</name>
<evidence type="ECO:0000313" key="1">
    <source>
        <dbReference type="EMBL" id="KAJ7567802.1"/>
    </source>
</evidence>
<comment type="caution">
    <text evidence="1">The sequence shown here is derived from an EMBL/GenBank/DDBJ whole genome shotgun (WGS) entry which is preliminary data.</text>
</comment>
<sequence>MAFPGLRKEEMVLNTGDRFPPCLAFHWGRLCIPGLRNLPDQRISWDQCVQNSVHIWFSHKQMENGCTIASSSTICCGGISGWIAICSGGLLTGGSLTWAEVYDPLVDKWSVVTSPVELRQQRMYGYATLDKKLIAFAGTGGVVFDPASASCICA</sequence>
<dbReference type="EMBL" id="CM055092">
    <property type="protein sequence ID" value="KAJ7567802.1"/>
    <property type="molecule type" value="Genomic_DNA"/>
</dbReference>
<gene>
    <name evidence="1" type="ORF">O6H91_01G007700</name>
</gene>
<dbReference type="Proteomes" id="UP001162992">
    <property type="component" value="Chromosome 1"/>
</dbReference>
<accession>A0ACC2EMU6</accession>
<organism evidence="1 2">
    <name type="scientific">Diphasiastrum complanatum</name>
    <name type="common">Issler's clubmoss</name>
    <name type="synonym">Lycopodium complanatum</name>
    <dbReference type="NCBI Taxonomy" id="34168"/>
    <lineage>
        <taxon>Eukaryota</taxon>
        <taxon>Viridiplantae</taxon>
        <taxon>Streptophyta</taxon>
        <taxon>Embryophyta</taxon>
        <taxon>Tracheophyta</taxon>
        <taxon>Lycopodiopsida</taxon>
        <taxon>Lycopodiales</taxon>
        <taxon>Lycopodiaceae</taxon>
        <taxon>Lycopodioideae</taxon>
        <taxon>Diphasiastrum</taxon>
    </lineage>
</organism>
<protein>
    <submittedName>
        <fullName evidence="1">Uncharacterized protein</fullName>
    </submittedName>
</protein>
<evidence type="ECO:0000313" key="2">
    <source>
        <dbReference type="Proteomes" id="UP001162992"/>
    </source>
</evidence>